<evidence type="ECO:0000256" key="6">
    <source>
        <dbReference type="SAM" id="MobiDB-lite"/>
    </source>
</evidence>
<evidence type="ECO:0000313" key="8">
    <source>
        <dbReference type="EMBL" id="MBJ6125291.1"/>
    </source>
</evidence>
<dbReference type="RefSeq" id="WP_199048019.1">
    <property type="nucleotide sequence ID" value="NZ_JAELXT010000005.1"/>
</dbReference>
<keyword evidence="9" id="KW-1185">Reference proteome</keyword>
<evidence type="ECO:0000259" key="7">
    <source>
        <dbReference type="PROSITE" id="PS50123"/>
    </source>
</evidence>
<dbReference type="Gene3D" id="1.25.40.10">
    <property type="entry name" value="Tetratricopeptide repeat domain"/>
    <property type="match status" value="1"/>
</dbReference>
<dbReference type="PANTHER" id="PTHR24422">
    <property type="entry name" value="CHEMOTAXIS PROTEIN METHYLTRANSFERASE"/>
    <property type="match status" value="1"/>
</dbReference>
<dbReference type="SUPFAM" id="SSF48452">
    <property type="entry name" value="TPR-like"/>
    <property type="match status" value="1"/>
</dbReference>
<dbReference type="InterPro" id="IPR050903">
    <property type="entry name" value="Bact_Chemotaxis_MeTrfase"/>
</dbReference>
<feature type="domain" description="CheR-type methyltransferase" evidence="7">
    <location>
        <begin position="3"/>
        <end position="288"/>
    </location>
</feature>
<dbReference type="InterPro" id="IPR036804">
    <property type="entry name" value="CheR_N_sf"/>
</dbReference>
<comment type="catalytic activity">
    <reaction evidence="1">
        <text>L-glutamyl-[protein] + S-adenosyl-L-methionine = [protein]-L-glutamate 5-O-methyl ester + S-adenosyl-L-homocysteine</text>
        <dbReference type="Rhea" id="RHEA:24452"/>
        <dbReference type="Rhea" id="RHEA-COMP:10208"/>
        <dbReference type="Rhea" id="RHEA-COMP:10311"/>
        <dbReference type="ChEBI" id="CHEBI:29973"/>
        <dbReference type="ChEBI" id="CHEBI:57856"/>
        <dbReference type="ChEBI" id="CHEBI:59789"/>
        <dbReference type="ChEBI" id="CHEBI:82795"/>
        <dbReference type="EC" id="2.1.1.80"/>
    </reaction>
</comment>
<feature type="compositionally biased region" description="Low complexity" evidence="6">
    <location>
        <begin position="315"/>
        <end position="326"/>
    </location>
</feature>
<dbReference type="Pfam" id="PF01739">
    <property type="entry name" value="CheR"/>
    <property type="match status" value="1"/>
</dbReference>
<dbReference type="SUPFAM" id="SSF47757">
    <property type="entry name" value="Chemotaxis receptor methyltransferase CheR, N-terminal domain"/>
    <property type="match status" value="1"/>
</dbReference>
<protein>
    <recommendedName>
        <fullName evidence="2">protein-glutamate O-methyltransferase</fullName>
        <ecNumber evidence="2">2.1.1.80</ecNumber>
    </recommendedName>
</protein>
<dbReference type="InterPro" id="IPR000780">
    <property type="entry name" value="CheR_MeTrfase"/>
</dbReference>
<dbReference type="EC" id="2.1.1.80" evidence="2"/>
<dbReference type="PROSITE" id="PS50123">
    <property type="entry name" value="CHER"/>
    <property type="match status" value="1"/>
</dbReference>
<dbReference type="CDD" id="cd02440">
    <property type="entry name" value="AdoMet_MTases"/>
    <property type="match status" value="1"/>
</dbReference>
<evidence type="ECO:0000256" key="4">
    <source>
        <dbReference type="ARBA" id="ARBA00022679"/>
    </source>
</evidence>
<dbReference type="InterPro" id="IPR011990">
    <property type="entry name" value="TPR-like_helical_dom_sf"/>
</dbReference>
<dbReference type="PRINTS" id="PR00996">
    <property type="entry name" value="CHERMTFRASE"/>
</dbReference>
<dbReference type="PANTHER" id="PTHR24422:SF19">
    <property type="entry name" value="CHEMOTAXIS PROTEIN METHYLTRANSFERASE"/>
    <property type="match status" value="1"/>
</dbReference>
<dbReference type="InterPro" id="IPR022642">
    <property type="entry name" value="CheR_C"/>
</dbReference>
<dbReference type="Proteomes" id="UP000620670">
    <property type="component" value="Unassembled WGS sequence"/>
</dbReference>
<organism evidence="8 9">
    <name type="scientific">Microvirga splendida</name>
    <dbReference type="NCBI Taxonomy" id="2795727"/>
    <lineage>
        <taxon>Bacteria</taxon>
        <taxon>Pseudomonadati</taxon>
        <taxon>Pseudomonadota</taxon>
        <taxon>Alphaproteobacteria</taxon>
        <taxon>Hyphomicrobiales</taxon>
        <taxon>Methylobacteriaceae</taxon>
        <taxon>Microvirga</taxon>
    </lineage>
</organism>
<evidence type="ECO:0000256" key="3">
    <source>
        <dbReference type="ARBA" id="ARBA00022603"/>
    </source>
</evidence>
<gene>
    <name evidence="8" type="ORF">JAO75_07695</name>
</gene>
<sequence>MAARPAPVPLPDPGFPHLKSRVIERTGHFYYQDKDDLLWERVRKRLRATGLTDSGAYMALLEDPISGPAEWGKLEAEITIGETFFFRYAEQFAALRETILPEIIARKASTRRLRIWSAGCSSGAEPYSLAILAHEILGESLDAWRVSILGTDINDNVLKVARQARFGKWALRSMPDEQRNRYFVNAGKDQWEVRREFRSLVRFERHNLLSLLDGTSPLEFADFDLILCRNVLIYFHPDTVARIVGALRDRLGDDGWMLLGHAEPNPLFSTMMRALNLPGTIAYRRGAGDALSPAPAPPQPKAALQEWRPLLPAPKSRAPASKSALPHPVKASTAPSRRAAGDFLGDIRARADAGEFVAAADLCRTALVTEPLSAALHFYHGLILRALGRPGEAEKSFLKSLYLDKHFAMAHYHLGLLLLAEGQSTPGRRSLTHAAQSVAAMADDCPLDEGDGVTVKELRDLIRMHLDAATPSRRKA</sequence>
<name>A0ABS0XZ10_9HYPH</name>
<dbReference type="SMART" id="SM00138">
    <property type="entry name" value="MeTrc"/>
    <property type="match status" value="1"/>
</dbReference>
<proteinExistence type="predicted"/>
<accession>A0ABS0XZ10</accession>
<keyword evidence="5" id="KW-0949">S-adenosyl-L-methionine</keyword>
<evidence type="ECO:0000256" key="1">
    <source>
        <dbReference type="ARBA" id="ARBA00001541"/>
    </source>
</evidence>
<evidence type="ECO:0000313" key="9">
    <source>
        <dbReference type="Proteomes" id="UP000620670"/>
    </source>
</evidence>
<keyword evidence="3" id="KW-0489">Methyltransferase</keyword>
<dbReference type="EMBL" id="JAELXT010000005">
    <property type="protein sequence ID" value="MBJ6125291.1"/>
    <property type="molecule type" value="Genomic_DNA"/>
</dbReference>
<dbReference type="InterPro" id="IPR029063">
    <property type="entry name" value="SAM-dependent_MTases_sf"/>
</dbReference>
<comment type="caution">
    <text evidence="8">The sequence shown here is derived from an EMBL/GenBank/DDBJ whole genome shotgun (WGS) entry which is preliminary data.</text>
</comment>
<keyword evidence="4" id="KW-0808">Transferase</keyword>
<dbReference type="Gene3D" id="1.10.155.10">
    <property type="entry name" value="Chemotaxis receptor methyltransferase CheR, N-terminal domain"/>
    <property type="match status" value="1"/>
</dbReference>
<dbReference type="Gene3D" id="3.40.50.150">
    <property type="entry name" value="Vaccinia Virus protein VP39"/>
    <property type="match status" value="1"/>
</dbReference>
<dbReference type="SUPFAM" id="SSF53335">
    <property type="entry name" value="S-adenosyl-L-methionine-dependent methyltransferases"/>
    <property type="match status" value="1"/>
</dbReference>
<evidence type="ECO:0000256" key="2">
    <source>
        <dbReference type="ARBA" id="ARBA00012534"/>
    </source>
</evidence>
<reference evidence="9" key="1">
    <citation type="submission" date="2020-12" db="EMBL/GenBank/DDBJ databases">
        <title>Hymenobacter sp.</title>
        <authorList>
            <person name="Kim M.K."/>
        </authorList>
    </citation>
    <scope>NUCLEOTIDE SEQUENCE [LARGE SCALE GENOMIC DNA]</scope>
    <source>
        <strain evidence="9">BT325</strain>
    </source>
</reference>
<feature type="region of interest" description="Disordered" evidence="6">
    <location>
        <begin position="315"/>
        <end position="336"/>
    </location>
</feature>
<evidence type="ECO:0000256" key="5">
    <source>
        <dbReference type="ARBA" id="ARBA00022691"/>
    </source>
</evidence>